<evidence type="ECO:0000256" key="1">
    <source>
        <dbReference type="SAM" id="MobiDB-lite"/>
    </source>
</evidence>
<comment type="caution">
    <text evidence="3">The sequence shown here is derived from an EMBL/GenBank/DDBJ whole genome shotgun (WGS) entry which is preliminary data.</text>
</comment>
<keyword evidence="2" id="KW-0732">Signal</keyword>
<protein>
    <submittedName>
        <fullName evidence="3">Uncharacterized protein</fullName>
    </submittedName>
</protein>
<organism evidence="3 4">
    <name type="scientific">Gigaspora rosea</name>
    <dbReference type="NCBI Taxonomy" id="44941"/>
    <lineage>
        <taxon>Eukaryota</taxon>
        <taxon>Fungi</taxon>
        <taxon>Fungi incertae sedis</taxon>
        <taxon>Mucoromycota</taxon>
        <taxon>Glomeromycotina</taxon>
        <taxon>Glomeromycetes</taxon>
        <taxon>Diversisporales</taxon>
        <taxon>Gigasporaceae</taxon>
        <taxon>Gigaspora</taxon>
    </lineage>
</organism>
<sequence>MVKLSKTLAFSILIFHVHLTTTLPTHELEERNLTMLLANRSGHDLKKRDSNKLIFDPLNLKGTIVSRPANLPRQIALIGLAVSCNKLKTFLAFCFCCWFNNGDIVIGDSSDQGFSTWDRFKIWFYTNIVHSFSFRTDLHDYPSIGAPSRIQGPYLGEMFREFRESEYYNVEMGSSSNSLLPIPNCPTSEAIPDYNLRAFTPCLPQTVDDIVRPLDPSTSETCRYDPPGPPTSQASTSQASTSQCRIPYSESQDPHQIRRDQLLALNAPGFAEFLELISSVRPTNAGLFRPQPLFPISVDNPRTQLALWDDYNNVQRRFAQLSDMKLYLEVILRHAQSLKLNLDQLVSGLTHLKHSDLEELIMYCSWDINRKQSKHDELK</sequence>
<evidence type="ECO:0000256" key="2">
    <source>
        <dbReference type="SAM" id="SignalP"/>
    </source>
</evidence>
<accession>A0A397UC63</accession>
<feature type="region of interest" description="Disordered" evidence="1">
    <location>
        <begin position="214"/>
        <end position="253"/>
    </location>
</feature>
<dbReference type="AlphaFoldDB" id="A0A397UC63"/>
<keyword evidence="4" id="KW-1185">Reference proteome</keyword>
<dbReference type="Proteomes" id="UP000266673">
    <property type="component" value="Unassembled WGS sequence"/>
</dbReference>
<proteinExistence type="predicted"/>
<gene>
    <name evidence="3" type="ORF">C2G38_2147924</name>
</gene>
<dbReference type="EMBL" id="QKWP01001772">
    <property type="protein sequence ID" value="RIB06708.1"/>
    <property type="molecule type" value="Genomic_DNA"/>
</dbReference>
<feature type="compositionally biased region" description="Low complexity" evidence="1">
    <location>
        <begin position="231"/>
        <end position="243"/>
    </location>
</feature>
<evidence type="ECO:0000313" key="3">
    <source>
        <dbReference type="EMBL" id="RIB06708.1"/>
    </source>
</evidence>
<feature type="chain" id="PRO_5017462703" evidence="2">
    <location>
        <begin position="23"/>
        <end position="379"/>
    </location>
</feature>
<reference evidence="3 4" key="1">
    <citation type="submission" date="2018-06" db="EMBL/GenBank/DDBJ databases">
        <title>Comparative genomics reveals the genomic features of Rhizophagus irregularis, R. cerebriforme, R. diaphanum and Gigaspora rosea, and their symbiotic lifestyle signature.</title>
        <authorList>
            <person name="Morin E."/>
            <person name="San Clemente H."/>
            <person name="Chen E.C.H."/>
            <person name="De La Providencia I."/>
            <person name="Hainaut M."/>
            <person name="Kuo A."/>
            <person name="Kohler A."/>
            <person name="Murat C."/>
            <person name="Tang N."/>
            <person name="Roy S."/>
            <person name="Loubradou J."/>
            <person name="Henrissat B."/>
            <person name="Grigoriev I.V."/>
            <person name="Corradi N."/>
            <person name="Roux C."/>
            <person name="Martin F.M."/>
        </authorList>
    </citation>
    <scope>NUCLEOTIDE SEQUENCE [LARGE SCALE GENOMIC DNA]</scope>
    <source>
        <strain evidence="3 4">DAOM 194757</strain>
    </source>
</reference>
<feature type="signal peptide" evidence="2">
    <location>
        <begin position="1"/>
        <end position="22"/>
    </location>
</feature>
<evidence type="ECO:0000313" key="4">
    <source>
        <dbReference type="Proteomes" id="UP000266673"/>
    </source>
</evidence>
<name>A0A397UC63_9GLOM</name>